<dbReference type="Gene3D" id="3.40.50.1390">
    <property type="entry name" value="Resolvase, N-terminal catalytic domain"/>
    <property type="match status" value="1"/>
</dbReference>
<keyword evidence="3" id="KW-1185">Reference proteome</keyword>
<dbReference type="PROSITE" id="PS51736">
    <property type="entry name" value="RECOMBINASES_3"/>
    <property type="match status" value="1"/>
</dbReference>
<dbReference type="Proteomes" id="UP000268313">
    <property type="component" value="Unassembled WGS sequence"/>
</dbReference>
<dbReference type="EMBL" id="RAWE01000228">
    <property type="protein sequence ID" value="RKG96097.1"/>
    <property type="molecule type" value="Genomic_DNA"/>
</dbReference>
<proteinExistence type="predicted"/>
<dbReference type="AlphaFoldDB" id="A0A3A8JK02"/>
<dbReference type="SUPFAM" id="SSF53041">
    <property type="entry name" value="Resolvase-like"/>
    <property type="match status" value="1"/>
</dbReference>
<dbReference type="GO" id="GO:0000150">
    <property type="term" value="F:DNA strand exchange activity"/>
    <property type="evidence" value="ECO:0007669"/>
    <property type="project" value="InterPro"/>
</dbReference>
<comment type="caution">
    <text evidence="2">The sequence shown here is derived from an EMBL/GenBank/DDBJ whole genome shotgun (WGS) entry which is preliminary data.</text>
</comment>
<dbReference type="RefSeq" id="WP_120607257.1">
    <property type="nucleotide sequence ID" value="NZ_JABFJX010000427.1"/>
</dbReference>
<dbReference type="InterPro" id="IPR036162">
    <property type="entry name" value="Resolvase-like_N_sf"/>
</dbReference>
<evidence type="ECO:0000313" key="3">
    <source>
        <dbReference type="Proteomes" id="UP000268313"/>
    </source>
</evidence>
<dbReference type="GO" id="GO:0003677">
    <property type="term" value="F:DNA binding"/>
    <property type="evidence" value="ECO:0007669"/>
    <property type="project" value="InterPro"/>
</dbReference>
<feature type="domain" description="Resolvase/invertase-type recombinase catalytic" evidence="1">
    <location>
        <begin position="1"/>
        <end position="54"/>
    </location>
</feature>
<dbReference type="InterPro" id="IPR006119">
    <property type="entry name" value="Resolv_N"/>
</dbReference>
<accession>A0A3A8JK02</accession>
<organism evidence="2 3">
    <name type="scientific">Corallococcus carmarthensis</name>
    <dbReference type="NCBI Taxonomy" id="2316728"/>
    <lineage>
        <taxon>Bacteria</taxon>
        <taxon>Pseudomonadati</taxon>
        <taxon>Myxococcota</taxon>
        <taxon>Myxococcia</taxon>
        <taxon>Myxococcales</taxon>
        <taxon>Cystobacterineae</taxon>
        <taxon>Myxococcaceae</taxon>
        <taxon>Corallococcus</taxon>
    </lineage>
</organism>
<sequence>MARTSRGGGRLDRLARSIRDLLVLLDELSASGCAVISLRESIGLTTPTGRLLVH</sequence>
<reference evidence="3" key="1">
    <citation type="submission" date="2018-09" db="EMBL/GenBank/DDBJ databases">
        <authorList>
            <person name="Livingstone P.G."/>
            <person name="Whitworth D.E."/>
        </authorList>
    </citation>
    <scope>NUCLEOTIDE SEQUENCE [LARGE SCALE GENOMIC DNA]</scope>
    <source>
        <strain evidence="3">CA043D</strain>
    </source>
</reference>
<name>A0A3A8JK02_9BACT</name>
<dbReference type="Pfam" id="PF00239">
    <property type="entry name" value="Resolvase"/>
    <property type="match status" value="1"/>
</dbReference>
<evidence type="ECO:0000313" key="2">
    <source>
        <dbReference type="EMBL" id="RKG96097.1"/>
    </source>
</evidence>
<evidence type="ECO:0000259" key="1">
    <source>
        <dbReference type="PROSITE" id="PS51736"/>
    </source>
</evidence>
<gene>
    <name evidence="2" type="ORF">D7X32_37110</name>
</gene>
<protein>
    <recommendedName>
        <fullName evidence="1">Resolvase/invertase-type recombinase catalytic domain-containing protein</fullName>
    </recommendedName>
</protein>